<keyword evidence="3" id="KW-1185">Reference proteome</keyword>
<evidence type="ECO:0000313" key="3">
    <source>
        <dbReference type="Proteomes" id="UP000030764"/>
    </source>
</evidence>
<dbReference type="EMBL" id="KL367495">
    <property type="protein sequence ID" value="KFD69428.1"/>
    <property type="molecule type" value="Genomic_DNA"/>
</dbReference>
<name>A0A085NIY2_9BILA</name>
<dbReference type="EMBL" id="KL363242">
    <property type="protein sequence ID" value="KFD51181.1"/>
    <property type="molecule type" value="Genomic_DNA"/>
</dbReference>
<dbReference type="AlphaFoldDB" id="A0A085NIY2"/>
<accession>A0A085NIY2</accession>
<reference evidence="2 3" key="1">
    <citation type="journal article" date="2014" name="Nat. Genet.">
        <title>Genome and transcriptome of the porcine whipworm Trichuris suis.</title>
        <authorList>
            <person name="Jex A.R."/>
            <person name="Nejsum P."/>
            <person name="Schwarz E.M."/>
            <person name="Hu L."/>
            <person name="Young N.D."/>
            <person name="Hall R.S."/>
            <person name="Korhonen P.K."/>
            <person name="Liao S."/>
            <person name="Thamsborg S."/>
            <person name="Xia J."/>
            <person name="Xu P."/>
            <person name="Wang S."/>
            <person name="Scheerlinck J.P."/>
            <person name="Hofmann A."/>
            <person name="Sternberg P.W."/>
            <person name="Wang J."/>
            <person name="Gasser R.B."/>
        </authorList>
    </citation>
    <scope>NUCLEOTIDE SEQUENCE [LARGE SCALE GENOMIC DNA]</scope>
    <source>
        <strain evidence="2">DCEP-RM93F</strain>
        <strain evidence="1">DCEP-RM93M</strain>
    </source>
</reference>
<gene>
    <name evidence="1" type="ORF">M513_07945</name>
    <name evidence="2" type="ORF">M514_07945</name>
</gene>
<proteinExistence type="predicted"/>
<dbReference type="Proteomes" id="UP000030764">
    <property type="component" value="Unassembled WGS sequence"/>
</dbReference>
<evidence type="ECO:0000313" key="2">
    <source>
        <dbReference type="EMBL" id="KFD69428.1"/>
    </source>
</evidence>
<protein>
    <submittedName>
        <fullName evidence="2">Uncharacterized protein</fullName>
    </submittedName>
</protein>
<evidence type="ECO:0000313" key="1">
    <source>
        <dbReference type="EMBL" id="KFD51181.1"/>
    </source>
</evidence>
<dbReference type="Proteomes" id="UP000030758">
    <property type="component" value="Unassembled WGS sequence"/>
</dbReference>
<sequence length="149" mass="16083">MMIRPATTVNSGLSLMIALNDQVEGLATQGVTPPGEVFEVSAIALPAETKPNTEWKYPLFSPSCEISGFGATISLVINALADPQWGHQRGKACPKESEDEERPVLLDESSAMTSELREALVRQSVAVSYQCVRPKKAKMGSRAIVKNLP</sequence>
<organism evidence="2">
    <name type="scientific">Trichuris suis</name>
    <name type="common">pig whipworm</name>
    <dbReference type="NCBI Taxonomy" id="68888"/>
    <lineage>
        <taxon>Eukaryota</taxon>
        <taxon>Metazoa</taxon>
        <taxon>Ecdysozoa</taxon>
        <taxon>Nematoda</taxon>
        <taxon>Enoplea</taxon>
        <taxon>Dorylaimia</taxon>
        <taxon>Trichinellida</taxon>
        <taxon>Trichuridae</taxon>
        <taxon>Trichuris</taxon>
    </lineage>
</organism>